<dbReference type="InterPro" id="IPR000306">
    <property type="entry name" value="Znf_FYVE"/>
</dbReference>
<dbReference type="InterPro" id="IPR013083">
    <property type="entry name" value="Znf_RING/FYVE/PHD"/>
</dbReference>
<evidence type="ECO:0000256" key="3">
    <source>
        <dbReference type="ARBA" id="ARBA00022833"/>
    </source>
</evidence>
<feature type="domain" description="FYVE zinc finger" evidence="4">
    <location>
        <begin position="4"/>
        <end position="40"/>
    </location>
</feature>
<protein>
    <recommendedName>
        <fullName evidence="4">FYVE zinc finger domain-containing protein</fullName>
    </recommendedName>
</protein>
<keyword evidence="1" id="KW-0479">Metal-binding</keyword>
<evidence type="ECO:0000256" key="2">
    <source>
        <dbReference type="ARBA" id="ARBA00022771"/>
    </source>
</evidence>
<keyword evidence="3" id="KW-0862">Zinc</keyword>
<evidence type="ECO:0000313" key="6">
    <source>
        <dbReference type="Proteomes" id="UP000784294"/>
    </source>
</evidence>
<keyword evidence="6" id="KW-1185">Reference proteome</keyword>
<evidence type="ECO:0000256" key="1">
    <source>
        <dbReference type="ARBA" id="ARBA00022723"/>
    </source>
</evidence>
<dbReference type="EMBL" id="CAAALY010033965">
    <property type="protein sequence ID" value="VEL17731.1"/>
    <property type="molecule type" value="Genomic_DNA"/>
</dbReference>
<evidence type="ECO:0000313" key="5">
    <source>
        <dbReference type="EMBL" id="VEL17731.1"/>
    </source>
</evidence>
<evidence type="ECO:0000259" key="4">
    <source>
        <dbReference type="Pfam" id="PF01363"/>
    </source>
</evidence>
<accession>A0A448WQN5</accession>
<dbReference type="OrthoDB" id="10018316at2759"/>
<keyword evidence="2" id="KW-0863">Zinc-finger</keyword>
<dbReference type="Proteomes" id="UP000784294">
    <property type="component" value="Unassembled WGS sequence"/>
</dbReference>
<dbReference type="SUPFAM" id="SSF57903">
    <property type="entry name" value="FYVE/PHD zinc finger"/>
    <property type="match status" value="1"/>
</dbReference>
<name>A0A448WQN5_9PLAT</name>
<dbReference type="InterPro" id="IPR011011">
    <property type="entry name" value="Znf_FYVE_PHD"/>
</dbReference>
<reference evidence="5" key="1">
    <citation type="submission" date="2018-11" db="EMBL/GenBank/DDBJ databases">
        <authorList>
            <consortium name="Pathogen Informatics"/>
        </authorList>
    </citation>
    <scope>NUCLEOTIDE SEQUENCE</scope>
</reference>
<dbReference type="AlphaFoldDB" id="A0A448WQN5"/>
<sequence length="105" mass="11417">MKINCGHLFCAECSKYLTPVPEKCLFTPQRVCHDCYLSLTTPNLIIETVEDTSPASSPLPLFHNSKVVAYPTMSSPTSEDPMSTYNDTTTLTKAALTEVFGLGPG</sequence>
<proteinExistence type="predicted"/>
<gene>
    <name evidence="5" type="ORF">PXEA_LOCUS11171</name>
</gene>
<dbReference type="GO" id="GO:0008270">
    <property type="term" value="F:zinc ion binding"/>
    <property type="evidence" value="ECO:0007669"/>
    <property type="project" value="UniProtKB-KW"/>
</dbReference>
<dbReference type="Pfam" id="PF01363">
    <property type="entry name" value="FYVE"/>
    <property type="match status" value="1"/>
</dbReference>
<comment type="caution">
    <text evidence="5">The sequence shown here is derived from an EMBL/GenBank/DDBJ whole genome shotgun (WGS) entry which is preliminary data.</text>
</comment>
<organism evidence="5 6">
    <name type="scientific">Protopolystoma xenopodis</name>
    <dbReference type="NCBI Taxonomy" id="117903"/>
    <lineage>
        <taxon>Eukaryota</taxon>
        <taxon>Metazoa</taxon>
        <taxon>Spiralia</taxon>
        <taxon>Lophotrochozoa</taxon>
        <taxon>Platyhelminthes</taxon>
        <taxon>Monogenea</taxon>
        <taxon>Polyopisthocotylea</taxon>
        <taxon>Polystomatidea</taxon>
        <taxon>Polystomatidae</taxon>
        <taxon>Protopolystoma</taxon>
    </lineage>
</organism>
<dbReference type="Gene3D" id="3.30.40.10">
    <property type="entry name" value="Zinc/RING finger domain, C3HC4 (zinc finger)"/>
    <property type="match status" value="1"/>
</dbReference>